<evidence type="ECO:0000313" key="2">
    <source>
        <dbReference type="Proteomes" id="UP000198598"/>
    </source>
</evidence>
<evidence type="ECO:0000313" key="1">
    <source>
        <dbReference type="EMBL" id="SFC17400.1"/>
    </source>
</evidence>
<dbReference type="EMBL" id="FOLQ01000001">
    <property type="protein sequence ID" value="SFC17400.1"/>
    <property type="molecule type" value="Genomic_DNA"/>
</dbReference>
<reference evidence="1 2" key="1">
    <citation type="submission" date="2016-10" db="EMBL/GenBank/DDBJ databases">
        <authorList>
            <person name="de Groot N.N."/>
        </authorList>
    </citation>
    <scope>NUCLEOTIDE SEQUENCE [LARGE SCALE GENOMIC DNA]</scope>
    <source>
        <strain evidence="1 2">DSM 26130</strain>
    </source>
</reference>
<gene>
    <name evidence="1" type="ORF">SAMN05216167_101596</name>
</gene>
<accession>A0A1I1H8D6</accession>
<organism evidence="1 2">
    <name type="scientific">Spirosoma endophyticum</name>
    <dbReference type="NCBI Taxonomy" id="662367"/>
    <lineage>
        <taxon>Bacteria</taxon>
        <taxon>Pseudomonadati</taxon>
        <taxon>Bacteroidota</taxon>
        <taxon>Cytophagia</taxon>
        <taxon>Cytophagales</taxon>
        <taxon>Cytophagaceae</taxon>
        <taxon>Spirosoma</taxon>
    </lineage>
</organism>
<dbReference type="Proteomes" id="UP000198598">
    <property type="component" value="Unassembled WGS sequence"/>
</dbReference>
<protein>
    <submittedName>
        <fullName evidence="1">Uncharacterized protein</fullName>
    </submittedName>
</protein>
<name>A0A1I1H8D6_9BACT</name>
<keyword evidence="2" id="KW-1185">Reference proteome</keyword>
<dbReference type="STRING" id="662367.SAMN05216167_101596"/>
<proteinExistence type="predicted"/>
<dbReference type="AlphaFoldDB" id="A0A1I1H8D6"/>
<sequence>MTLEPPFLIAESKSTNYLLVPLPRDDKSNYLRLADYQLANWSILEKDLLTLVETSEATFEDILFLVIHTA</sequence>